<feature type="coiled-coil region" evidence="1">
    <location>
        <begin position="176"/>
        <end position="231"/>
    </location>
</feature>
<proteinExistence type="predicted"/>
<protein>
    <submittedName>
        <fullName evidence="3">Uncharacterized protein</fullName>
    </submittedName>
</protein>
<dbReference type="OrthoDB" id="3267800at2759"/>
<evidence type="ECO:0000256" key="2">
    <source>
        <dbReference type="SAM" id="MobiDB-lite"/>
    </source>
</evidence>
<dbReference type="RefSeq" id="XP_018278194.1">
    <property type="nucleotide sequence ID" value="XM_018420405.1"/>
</dbReference>
<evidence type="ECO:0000256" key="1">
    <source>
        <dbReference type="SAM" id="Coils"/>
    </source>
</evidence>
<reference evidence="3 4" key="1">
    <citation type="submission" date="2015-03" db="EMBL/GenBank/DDBJ databases">
        <title>Genomics and transcriptomics of the oil-accumulating basidiomycete yeast T. oleaginosus allow insights into substrate utilization and the diverse evolutionary trajectories of mating systems in fungi.</title>
        <authorList>
            <consortium name="DOE Joint Genome Institute"/>
            <person name="Kourist R."/>
            <person name="Kracht O."/>
            <person name="Bracharz F."/>
            <person name="Lipzen A."/>
            <person name="Nolan M."/>
            <person name="Ohm R."/>
            <person name="Grigoriev I."/>
            <person name="Sun S."/>
            <person name="Heitman J."/>
            <person name="Bruck T."/>
            <person name="Nowrousian M."/>
        </authorList>
    </citation>
    <scope>NUCLEOTIDE SEQUENCE [LARGE SCALE GENOMIC DNA]</scope>
    <source>
        <strain evidence="3 4">IBC0246</strain>
    </source>
</reference>
<sequence length="245" mass="27806">MQGHGLGRALRDEGPVPYDRPYSQFGHRPEPGIGDWQARREEGRLARSGTALSRTTVGRSRSRRSGAFGRGAGLTVGTQPEDVLARDDIHERTEVAERVLSPATLRKIQGMEKREGRAFAKMLKAEGKEQARAVEAALVDLKRMAKMQKSAIDHERKAQRILAKWTGREHRARMRFLREKERYEKVEGELRNAENDYEERRDHAAGLTAQIAEKTQELDDLRAQKAADDREREVKLLAIKNPGHV</sequence>
<dbReference type="GeneID" id="28981008"/>
<organism evidence="3 4">
    <name type="scientific">Cutaneotrichosporon oleaginosum</name>
    <dbReference type="NCBI Taxonomy" id="879819"/>
    <lineage>
        <taxon>Eukaryota</taxon>
        <taxon>Fungi</taxon>
        <taxon>Dikarya</taxon>
        <taxon>Basidiomycota</taxon>
        <taxon>Agaricomycotina</taxon>
        <taxon>Tremellomycetes</taxon>
        <taxon>Trichosporonales</taxon>
        <taxon>Trichosporonaceae</taxon>
        <taxon>Cutaneotrichosporon</taxon>
    </lineage>
</organism>
<evidence type="ECO:0000313" key="3">
    <source>
        <dbReference type="EMBL" id="KLT41703.1"/>
    </source>
</evidence>
<keyword evidence="4" id="KW-1185">Reference proteome</keyword>
<accession>A0A0J0XKQ8</accession>
<gene>
    <name evidence="3" type="ORF">CC85DRAFT_247232</name>
</gene>
<keyword evidence="1" id="KW-0175">Coiled coil</keyword>
<dbReference type="Proteomes" id="UP000053611">
    <property type="component" value="Unassembled WGS sequence"/>
</dbReference>
<evidence type="ECO:0000313" key="4">
    <source>
        <dbReference type="Proteomes" id="UP000053611"/>
    </source>
</evidence>
<dbReference type="AlphaFoldDB" id="A0A0J0XKQ8"/>
<feature type="region of interest" description="Disordered" evidence="2">
    <location>
        <begin position="1"/>
        <end position="76"/>
    </location>
</feature>
<name>A0A0J0XKQ8_9TREE</name>
<dbReference type="EMBL" id="KQ087214">
    <property type="protein sequence ID" value="KLT41703.1"/>
    <property type="molecule type" value="Genomic_DNA"/>
</dbReference>